<keyword evidence="1" id="KW-0472">Membrane</keyword>
<keyword evidence="1" id="KW-1133">Transmembrane helix</keyword>
<dbReference type="InterPro" id="IPR052744">
    <property type="entry name" value="GPAT/DAPAT"/>
</dbReference>
<dbReference type="Proteomes" id="UP000287247">
    <property type="component" value="Unassembled WGS sequence"/>
</dbReference>
<name>A0A401IKX5_APHSA</name>
<evidence type="ECO:0000313" key="3">
    <source>
        <dbReference type="EMBL" id="GBF81900.1"/>
    </source>
</evidence>
<keyword evidence="1" id="KW-0812">Transmembrane</keyword>
<protein>
    <recommendedName>
        <fullName evidence="2">Phospholipid/glycerol acyltransferase domain-containing protein</fullName>
    </recommendedName>
</protein>
<dbReference type="SMART" id="SM00563">
    <property type="entry name" value="PlsC"/>
    <property type="match status" value="1"/>
</dbReference>
<organism evidence="3 4">
    <name type="scientific">Aphanothece sacrum FPU1</name>
    <dbReference type="NCBI Taxonomy" id="1920663"/>
    <lineage>
        <taxon>Bacteria</taxon>
        <taxon>Bacillati</taxon>
        <taxon>Cyanobacteriota</taxon>
        <taxon>Cyanophyceae</taxon>
        <taxon>Oscillatoriophycideae</taxon>
        <taxon>Chroococcales</taxon>
        <taxon>Aphanothecaceae</taxon>
        <taxon>Aphanothece</taxon>
    </lineage>
</organism>
<dbReference type="GO" id="GO:0016287">
    <property type="term" value="F:glycerone-phosphate O-acyltransferase activity"/>
    <property type="evidence" value="ECO:0007669"/>
    <property type="project" value="TreeGrafter"/>
</dbReference>
<dbReference type="Pfam" id="PF01553">
    <property type="entry name" value="Acyltransferase"/>
    <property type="match status" value="1"/>
</dbReference>
<dbReference type="RefSeq" id="WP_124971333.1">
    <property type="nucleotide sequence ID" value="NZ_BDQK01000014.1"/>
</dbReference>
<feature type="transmembrane region" description="Helical" evidence="1">
    <location>
        <begin position="18"/>
        <end position="36"/>
    </location>
</feature>
<gene>
    <name evidence="3" type="ORF">AsFPU1_3322</name>
</gene>
<keyword evidence="4" id="KW-1185">Reference proteome</keyword>
<dbReference type="GO" id="GO:0004366">
    <property type="term" value="F:glycerol-3-phosphate O-acyltransferase activity"/>
    <property type="evidence" value="ECO:0007669"/>
    <property type="project" value="TreeGrafter"/>
</dbReference>
<accession>A0A401IKX5</accession>
<evidence type="ECO:0000256" key="1">
    <source>
        <dbReference type="SAM" id="Phobius"/>
    </source>
</evidence>
<reference evidence="4" key="1">
    <citation type="submission" date="2017-05" db="EMBL/GenBank/DDBJ databases">
        <title>Physiological properties and genetic analysis related to exopolysaccharide production of fresh-water unicellular cyanobacterium Aphanothece sacrum, Suizenji Nori, that has been cultured as a food source in Japan.</title>
        <authorList>
            <person name="Kanesaki Y."/>
            <person name="Yoshikawa S."/>
            <person name="Ohki K."/>
        </authorList>
    </citation>
    <scope>NUCLEOTIDE SEQUENCE [LARGE SCALE GENOMIC DNA]</scope>
    <source>
        <strain evidence="4">FPU1</strain>
    </source>
</reference>
<dbReference type="EMBL" id="BDQK01000014">
    <property type="protein sequence ID" value="GBF81900.1"/>
    <property type="molecule type" value="Genomic_DNA"/>
</dbReference>
<dbReference type="OrthoDB" id="9803035at2"/>
<evidence type="ECO:0000259" key="2">
    <source>
        <dbReference type="SMART" id="SM00563"/>
    </source>
</evidence>
<dbReference type="PANTHER" id="PTHR31605:SF0">
    <property type="entry name" value="GLYCEROL-3-PHOSPHATE O-ACYLTRANSFERASE 1"/>
    <property type="match status" value="1"/>
</dbReference>
<dbReference type="SUPFAM" id="SSF69593">
    <property type="entry name" value="Glycerol-3-phosphate (1)-acyltransferase"/>
    <property type="match status" value="1"/>
</dbReference>
<dbReference type="PANTHER" id="PTHR31605">
    <property type="entry name" value="GLYCEROL-3-PHOSPHATE O-ACYLTRANSFERASE 1"/>
    <property type="match status" value="1"/>
</dbReference>
<dbReference type="AlphaFoldDB" id="A0A401IKX5"/>
<proteinExistence type="predicted"/>
<evidence type="ECO:0000313" key="4">
    <source>
        <dbReference type="Proteomes" id="UP000287247"/>
    </source>
</evidence>
<feature type="domain" description="Phospholipid/glycerol acyltransferase" evidence="2">
    <location>
        <begin position="53"/>
        <end position="176"/>
    </location>
</feature>
<dbReference type="GO" id="GO:0008654">
    <property type="term" value="P:phospholipid biosynthetic process"/>
    <property type="evidence" value="ECO:0007669"/>
    <property type="project" value="TreeGrafter"/>
</dbReference>
<dbReference type="InterPro" id="IPR002123">
    <property type="entry name" value="Plipid/glycerol_acylTrfase"/>
</dbReference>
<sequence length="238" mass="26700">MNLFTVSNHSVKSRISPWLIRLVYPLGSWVIVPVFFRRMTIIGQENIPTQGPVIVAPTHRSRWDALIVPYAVGRMVSGRDLRFMVTSTEMKGLQGGLIRRLGGFPIDVERPAISSVEHSVAVLKQGEMLVIFPEGGIFRDKIVHPLKRGVARIALEVESQQPGCGIKVLPVSIQYSQPYPSWGTDVTVNIAPPIDVSSYYTQKMKTCSEKLTHELESILKGLHEKQHLSQEFVLLNNY</sequence>
<comment type="caution">
    <text evidence="3">The sequence shown here is derived from an EMBL/GenBank/DDBJ whole genome shotgun (WGS) entry which is preliminary data.</text>
</comment>